<name>A0A1H7HWJ8_OLID1</name>
<dbReference type="Proteomes" id="UP000199421">
    <property type="component" value="Unassembled WGS sequence"/>
</dbReference>
<dbReference type="AlphaFoldDB" id="A0A1H7HWJ8"/>
<keyword evidence="2" id="KW-1185">Reference proteome</keyword>
<dbReference type="OrthoDB" id="1467713at2"/>
<accession>A0A1H7HWJ8</accession>
<sequence length="82" mass="9594">MRAIAELPHKDCKISIFSMNQKFIIKFEQGVLEQTYKIAELDITDGVNGVFQLLDDAFMKTIVDRFAAMRADFKETYDRHEF</sequence>
<organism evidence="1 2">
    <name type="scientific">Olivibacter domesticus</name>
    <name type="common">Pseudosphingobacterium domesticum</name>
    <dbReference type="NCBI Taxonomy" id="407022"/>
    <lineage>
        <taxon>Bacteria</taxon>
        <taxon>Pseudomonadati</taxon>
        <taxon>Bacteroidota</taxon>
        <taxon>Sphingobacteriia</taxon>
        <taxon>Sphingobacteriales</taxon>
        <taxon>Sphingobacteriaceae</taxon>
        <taxon>Olivibacter</taxon>
    </lineage>
</organism>
<dbReference type="EMBL" id="FOAF01000001">
    <property type="protein sequence ID" value="SEK54651.1"/>
    <property type="molecule type" value="Genomic_DNA"/>
</dbReference>
<dbReference type="STRING" id="407022.SAMN05661044_00508"/>
<proteinExistence type="predicted"/>
<protein>
    <submittedName>
        <fullName evidence="1">Uncharacterized protein</fullName>
    </submittedName>
</protein>
<evidence type="ECO:0000313" key="1">
    <source>
        <dbReference type="EMBL" id="SEK54651.1"/>
    </source>
</evidence>
<gene>
    <name evidence="1" type="ORF">SAMN05661044_00508</name>
</gene>
<reference evidence="2" key="1">
    <citation type="submission" date="2016-10" db="EMBL/GenBank/DDBJ databases">
        <authorList>
            <person name="Varghese N."/>
            <person name="Submissions S."/>
        </authorList>
    </citation>
    <scope>NUCLEOTIDE SEQUENCE [LARGE SCALE GENOMIC DNA]</scope>
    <source>
        <strain evidence="2">DSM 18733</strain>
    </source>
</reference>
<evidence type="ECO:0000313" key="2">
    <source>
        <dbReference type="Proteomes" id="UP000199421"/>
    </source>
</evidence>
<dbReference type="RefSeq" id="WP_093317880.1">
    <property type="nucleotide sequence ID" value="NZ_FOAF01000001.1"/>
</dbReference>